<accession>A0A923JP62</accession>
<evidence type="ECO:0000313" key="1">
    <source>
        <dbReference type="EMBL" id="MBC3395070.1"/>
    </source>
</evidence>
<reference evidence="1" key="2">
    <citation type="submission" date="2020-07" db="EMBL/GenBank/DDBJ databases">
        <authorList>
            <person name="Lood C."/>
            <person name="Girard L."/>
        </authorList>
    </citation>
    <scope>NUCLEOTIDE SEQUENCE</scope>
    <source>
        <strain evidence="1">SWRI102</strain>
    </source>
</reference>
<evidence type="ECO:0000313" key="3">
    <source>
        <dbReference type="Proteomes" id="UP000659438"/>
    </source>
</evidence>
<gene>
    <name evidence="2" type="ORF">HU742_018340</name>
    <name evidence="1" type="ORF">HU742_07625</name>
</gene>
<comment type="caution">
    <text evidence="1">The sequence shown here is derived from an EMBL/GenBank/DDBJ whole genome shotgun (WGS) entry which is preliminary data.</text>
</comment>
<dbReference type="InterPro" id="IPR035387">
    <property type="entry name" value="DUF5406"/>
</dbReference>
<dbReference type="RefSeq" id="WP_186643027.1">
    <property type="nucleotide sequence ID" value="NZ_JABWQX020000001.1"/>
</dbReference>
<dbReference type="EMBL" id="JABWQX020000001">
    <property type="protein sequence ID" value="MBV4553108.1"/>
    <property type="molecule type" value="Genomic_DNA"/>
</dbReference>
<organism evidence="1">
    <name type="scientific">Pseudomonas marvdashtae</name>
    <dbReference type="NCBI Taxonomy" id="2745500"/>
    <lineage>
        <taxon>Bacteria</taxon>
        <taxon>Pseudomonadati</taxon>
        <taxon>Pseudomonadota</taxon>
        <taxon>Gammaproteobacteria</taxon>
        <taxon>Pseudomonadales</taxon>
        <taxon>Pseudomonadaceae</taxon>
        <taxon>Pseudomonas</taxon>
    </lineage>
</organism>
<sequence>MPEIMDYDPNLTCSGNMAVQRVRLIFGLWKYRAVIEVDVGGNCTGLDVIDCAVGNAYETLEQRGIYCSEETYAVMMMPALDDPESILECGEEDPEGRKGEDWLKAMLISAEIISITPR</sequence>
<dbReference type="Proteomes" id="UP000659438">
    <property type="component" value="Unassembled WGS sequence"/>
</dbReference>
<dbReference type="EMBL" id="JABWQX010000002">
    <property type="protein sequence ID" value="MBC3395070.1"/>
    <property type="molecule type" value="Genomic_DNA"/>
</dbReference>
<keyword evidence="3" id="KW-1185">Reference proteome</keyword>
<evidence type="ECO:0000313" key="2">
    <source>
        <dbReference type="EMBL" id="MBV4553108.1"/>
    </source>
</evidence>
<name>A0A923JP62_9PSED</name>
<reference evidence="2" key="3">
    <citation type="submission" date="2021-06" db="EMBL/GenBank/DDBJ databases">
        <title>Updating the genus Pseudomonas: Description of 43 new species and partition of the Pseudomonas putida group.</title>
        <authorList>
            <person name="Girard L."/>
            <person name="Lood C."/>
            <person name="Vandamme P."/>
            <person name="Rokni-Zadeh H."/>
            <person name="Van Noort V."/>
            <person name="Hofte M."/>
            <person name="Lavigne R."/>
            <person name="De Mot R."/>
        </authorList>
    </citation>
    <scope>NUCLEOTIDE SEQUENCE</scope>
    <source>
        <strain evidence="2">SWRI102</strain>
    </source>
</reference>
<reference evidence="1 3" key="1">
    <citation type="journal article" date="2020" name="Microorganisms">
        <title>Reliable Identification of Environmental Pseudomonas Isolates Using the rpoD Gene.</title>
        <authorList>
            <consortium name="The Broad Institute Genome Sequencing Platform"/>
            <person name="Girard L."/>
            <person name="Lood C."/>
            <person name="Rokni-Zadeh H."/>
            <person name="van Noort V."/>
            <person name="Lavigne R."/>
            <person name="De Mot R."/>
        </authorList>
    </citation>
    <scope>NUCLEOTIDE SEQUENCE</scope>
    <source>
        <strain evidence="1 3">SWRI102</strain>
    </source>
</reference>
<dbReference type="Pfam" id="PF17400">
    <property type="entry name" value="DUF5406"/>
    <property type="match status" value="1"/>
</dbReference>
<proteinExistence type="predicted"/>
<dbReference type="AlphaFoldDB" id="A0A923JP62"/>
<protein>
    <submittedName>
        <fullName evidence="2">DUF5406 domain-containing protein</fullName>
    </submittedName>
    <submittedName>
        <fullName evidence="1">DUF5406 family protein</fullName>
    </submittedName>
</protein>